<comment type="catalytic activity">
    <reaction evidence="2">
        <text>1,6-anhydro-N-acetyl-beta-muramate + ATP + H2O = N-acetyl-D-muramate 6-phosphate + ADP + H(+)</text>
        <dbReference type="Rhea" id="RHEA:24952"/>
        <dbReference type="ChEBI" id="CHEBI:15377"/>
        <dbReference type="ChEBI" id="CHEBI:15378"/>
        <dbReference type="ChEBI" id="CHEBI:30616"/>
        <dbReference type="ChEBI" id="CHEBI:58690"/>
        <dbReference type="ChEBI" id="CHEBI:58722"/>
        <dbReference type="ChEBI" id="CHEBI:456216"/>
        <dbReference type="EC" id="2.7.1.170"/>
    </reaction>
</comment>
<dbReference type="Proteomes" id="UP000023430">
    <property type="component" value="Unassembled WGS sequence"/>
</dbReference>
<dbReference type="PATRIC" id="fig|1449351.3.peg.2237"/>
<comment type="caution">
    <text evidence="3">The sequence shown here is derived from an EMBL/GenBank/DDBJ whole genome shotgun (WGS) entry which is preliminary data.</text>
</comment>
<keyword evidence="2" id="KW-0067">ATP-binding</keyword>
<evidence type="ECO:0000256" key="2">
    <source>
        <dbReference type="HAMAP-Rule" id="MF_01270"/>
    </source>
</evidence>
<dbReference type="EMBL" id="JAME01000015">
    <property type="protein sequence ID" value="ETX28764.1"/>
    <property type="molecule type" value="Genomic_DNA"/>
</dbReference>
<protein>
    <recommendedName>
        <fullName evidence="2">Anhydro-N-acetylmuramic acid kinase</fullName>
        <ecNumber evidence="2">2.7.1.170</ecNumber>
    </recommendedName>
    <alternativeName>
        <fullName evidence="2">AnhMurNAc kinase</fullName>
    </alternativeName>
</protein>
<comment type="function">
    <text evidence="2">Catalyzes the specific phosphorylation of 1,6-anhydro-N-acetylmuramic acid (anhMurNAc) with the simultaneous cleavage of the 1,6-anhydro ring, generating MurNAc-6-P. Is required for the utilization of anhMurNAc either imported from the medium or derived from its own cell wall murein, and thus plays a role in cell wall recycling.</text>
</comment>
<dbReference type="Gene3D" id="3.30.420.40">
    <property type="match status" value="2"/>
</dbReference>
<dbReference type="STRING" id="1449351.RISW2_04500"/>
<dbReference type="AlphaFoldDB" id="X7F9J8"/>
<organism evidence="3 4">
    <name type="scientific">Roseivivax isoporae LMG 25204</name>
    <dbReference type="NCBI Taxonomy" id="1449351"/>
    <lineage>
        <taxon>Bacteria</taxon>
        <taxon>Pseudomonadati</taxon>
        <taxon>Pseudomonadota</taxon>
        <taxon>Alphaproteobacteria</taxon>
        <taxon>Rhodobacterales</taxon>
        <taxon>Roseobacteraceae</taxon>
        <taxon>Roseivivax</taxon>
    </lineage>
</organism>
<reference evidence="3 4" key="1">
    <citation type="submission" date="2014-01" db="EMBL/GenBank/DDBJ databases">
        <title>Roseivivax isoporae LMG 25204 Genome Sequencing.</title>
        <authorList>
            <person name="Lai Q."/>
            <person name="Li G."/>
            <person name="Shao Z."/>
        </authorList>
    </citation>
    <scope>NUCLEOTIDE SEQUENCE [LARGE SCALE GENOMIC DNA]</scope>
    <source>
        <strain evidence="3 4">LMG 25204</strain>
    </source>
</reference>
<dbReference type="OrthoDB" id="9763949at2"/>
<dbReference type="RefSeq" id="WP_043770637.1">
    <property type="nucleotide sequence ID" value="NZ_JAME01000015.1"/>
</dbReference>
<dbReference type="EC" id="2.7.1.170" evidence="2"/>
<comment type="similarity">
    <text evidence="2">Belongs to the anhydro-N-acetylmuramic acid kinase family.</text>
</comment>
<dbReference type="GO" id="GO:0016301">
    <property type="term" value="F:kinase activity"/>
    <property type="evidence" value="ECO:0007669"/>
    <property type="project" value="UniProtKB-KW"/>
</dbReference>
<sequence length="375" mass="39174">MTRGQGSTPVWALGAMSGTSLDGVDAAMLLTDGERILAFGDSTYRPYTADETAILRAALGRWQEDAGLGPALRVVQEAHLETLSRLAGAEVAGFHGQTLAHDPRGRGTHQLGDGAALAEALGIPVVWDFRSADVRLGGEGAPLAPFYHFACARHIGATAPVAFLNLGGVGNLTWIDPARARPEDAGALLAFDTGPANAPINDLMTERRGLPYDRGGALAARGQVVDGALELFLEEGYFLKTPPKSLDRDDFSLMLDLVRELDDEDAAATMTAMSAAAVMRGIEHCPVPPERILVTGGGRHNPVMMAMLSAGLDCPVEPVEAAGLDGDMLEAQAFAFLAVRVMRGLPTSCPGTTGVRTAVGGGEISRPAGARRTAT</sequence>
<feature type="binding site" evidence="2">
    <location>
        <begin position="18"/>
        <end position="25"/>
    </location>
    <ligand>
        <name>ATP</name>
        <dbReference type="ChEBI" id="CHEBI:30616"/>
    </ligand>
</feature>
<dbReference type="SUPFAM" id="SSF53067">
    <property type="entry name" value="Actin-like ATPase domain"/>
    <property type="match status" value="1"/>
</dbReference>
<name>X7F9J8_9RHOB</name>
<keyword evidence="2" id="KW-0808">Transferase</keyword>
<dbReference type="InterPro" id="IPR005338">
    <property type="entry name" value="Anhydro_N_Ac-Mur_kinase"/>
</dbReference>
<dbReference type="GO" id="GO:0097175">
    <property type="term" value="P:1,6-anhydro-N-acetyl-beta-muramic acid catabolic process"/>
    <property type="evidence" value="ECO:0007669"/>
    <property type="project" value="UniProtKB-UniRule"/>
</dbReference>
<dbReference type="HAMAP" id="MF_01270">
    <property type="entry name" value="AnhMurNAc_kinase"/>
    <property type="match status" value="1"/>
</dbReference>
<dbReference type="eggNOG" id="COG2377">
    <property type="taxonomic scope" value="Bacteria"/>
</dbReference>
<dbReference type="Pfam" id="PF03702">
    <property type="entry name" value="AnmK"/>
    <property type="match status" value="1"/>
</dbReference>
<evidence type="ECO:0000313" key="4">
    <source>
        <dbReference type="Proteomes" id="UP000023430"/>
    </source>
</evidence>
<keyword evidence="2 3" id="KW-0418">Kinase</keyword>
<dbReference type="GO" id="GO:0006040">
    <property type="term" value="P:amino sugar metabolic process"/>
    <property type="evidence" value="ECO:0007669"/>
    <property type="project" value="InterPro"/>
</dbReference>
<comment type="pathway">
    <text evidence="2">Amino-sugar metabolism; 1,6-anhydro-N-acetylmuramate degradation.</text>
</comment>
<dbReference type="GO" id="GO:0016773">
    <property type="term" value="F:phosphotransferase activity, alcohol group as acceptor"/>
    <property type="evidence" value="ECO:0007669"/>
    <property type="project" value="UniProtKB-UniRule"/>
</dbReference>
<dbReference type="InterPro" id="IPR043129">
    <property type="entry name" value="ATPase_NBD"/>
</dbReference>
<comment type="pathway">
    <text evidence="2">Cell wall biogenesis; peptidoglycan recycling.</text>
</comment>
<dbReference type="PANTHER" id="PTHR30605">
    <property type="entry name" value="ANHYDRO-N-ACETYLMURAMIC ACID KINASE"/>
    <property type="match status" value="1"/>
</dbReference>
<evidence type="ECO:0000256" key="1">
    <source>
        <dbReference type="ARBA" id="ARBA00023277"/>
    </source>
</evidence>
<dbReference type="PANTHER" id="PTHR30605:SF0">
    <property type="entry name" value="ANHYDRO-N-ACETYLMURAMIC ACID KINASE"/>
    <property type="match status" value="1"/>
</dbReference>
<proteinExistence type="inferred from homology"/>
<dbReference type="NCBIfam" id="NF007141">
    <property type="entry name" value="PRK09585.1-5"/>
    <property type="match status" value="1"/>
</dbReference>
<dbReference type="GO" id="GO:0005524">
    <property type="term" value="F:ATP binding"/>
    <property type="evidence" value="ECO:0007669"/>
    <property type="project" value="UniProtKB-UniRule"/>
</dbReference>
<dbReference type="GO" id="GO:0009254">
    <property type="term" value="P:peptidoglycan turnover"/>
    <property type="evidence" value="ECO:0007669"/>
    <property type="project" value="UniProtKB-UniRule"/>
</dbReference>
<keyword evidence="1 2" id="KW-0119">Carbohydrate metabolism</keyword>
<dbReference type="UniPathway" id="UPA00343"/>
<keyword evidence="4" id="KW-1185">Reference proteome</keyword>
<evidence type="ECO:0000313" key="3">
    <source>
        <dbReference type="EMBL" id="ETX28764.1"/>
    </source>
</evidence>
<gene>
    <name evidence="2" type="primary">anmK</name>
    <name evidence="3" type="ORF">RISW2_04500</name>
</gene>
<keyword evidence="2" id="KW-0547">Nucleotide-binding</keyword>
<dbReference type="UniPathway" id="UPA00544"/>
<accession>X7F9J8</accession>